<name>A0A7C2XAD4_9BACT</name>
<sequence>MNYATYPTMLPMKNLTITAYCDGRPGHEKQTLALIRALGRLTPVTAEKVRLAGAGSTDDERMPPGAGHRQGPPADLLIGSGRRTHPPLLLAKLKSRGRARAICCMSPNILLRGLFDLCLVPAHDGVRAGANVFLTDGPPCLTTNQGRHEANHSLLLIGGLDPKSHFWDQAQVVRQAKTLLDQSPDRHWTLSSSPRTPPATVAELAQLAATREGVQFCPATATPPGWIEEQYERHREVWVTADSISMVYEALSAGCRVGILPVKWRRRQNKFQRGLDQLRQRGQIIYLAERLAGKKFPPAVAPLVEAERCAKEILRRWWPERLS</sequence>
<dbReference type="EMBL" id="DSDS01000131">
    <property type="protein sequence ID" value="HET98157.1"/>
    <property type="molecule type" value="Genomic_DNA"/>
</dbReference>
<evidence type="ECO:0008006" key="3">
    <source>
        <dbReference type="Google" id="ProtNLM"/>
    </source>
</evidence>
<comment type="caution">
    <text evidence="2">The sequence shown here is derived from an EMBL/GenBank/DDBJ whole genome shotgun (WGS) entry which is preliminary data.</text>
</comment>
<feature type="region of interest" description="Disordered" evidence="1">
    <location>
        <begin position="52"/>
        <end position="81"/>
    </location>
</feature>
<accession>A0A7C2XAD4</accession>
<protein>
    <recommendedName>
        <fullName evidence="3">Nucleoside-diphosphate sugar epimerase</fullName>
    </recommendedName>
</protein>
<evidence type="ECO:0000313" key="2">
    <source>
        <dbReference type="EMBL" id="HET98157.1"/>
    </source>
</evidence>
<organism evidence="2">
    <name type="scientific">Desulfurivibrio alkaliphilus</name>
    <dbReference type="NCBI Taxonomy" id="427923"/>
    <lineage>
        <taxon>Bacteria</taxon>
        <taxon>Pseudomonadati</taxon>
        <taxon>Thermodesulfobacteriota</taxon>
        <taxon>Desulfobulbia</taxon>
        <taxon>Desulfobulbales</taxon>
        <taxon>Desulfobulbaceae</taxon>
        <taxon>Desulfurivibrio</taxon>
    </lineage>
</organism>
<gene>
    <name evidence="2" type="ORF">ENN98_05630</name>
</gene>
<proteinExistence type="predicted"/>
<dbReference type="Pfam" id="PF06258">
    <property type="entry name" value="Mito_fiss_Elm1"/>
    <property type="match status" value="1"/>
</dbReference>
<reference evidence="2" key="1">
    <citation type="journal article" date="2020" name="mSystems">
        <title>Genome- and Community-Level Interaction Insights into Carbon Utilization and Element Cycling Functions of Hydrothermarchaeota in Hydrothermal Sediment.</title>
        <authorList>
            <person name="Zhou Z."/>
            <person name="Liu Y."/>
            <person name="Xu W."/>
            <person name="Pan J."/>
            <person name="Luo Z.H."/>
            <person name="Li M."/>
        </authorList>
    </citation>
    <scope>NUCLEOTIDE SEQUENCE [LARGE SCALE GENOMIC DNA]</scope>
    <source>
        <strain evidence="2">SpSt-1224</strain>
    </source>
</reference>
<evidence type="ECO:0000256" key="1">
    <source>
        <dbReference type="SAM" id="MobiDB-lite"/>
    </source>
</evidence>
<dbReference type="AlphaFoldDB" id="A0A7C2XAD4"/>
<dbReference type="InterPro" id="IPR009367">
    <property type="entry name" value="Elm1-like"/>
</dbReference>
<dbReference type="Proteomes" id="UP000885986">
    <property type="component" value="Unassembled WGS sequence"/>
</dbReference>